<accession>A0A315ZX26</accession>
<sequence length="141" mass="15996">MSVMEWYFPITILPGIGMIIMSTVSQIVSLSTEIEKFLNSPCNKFQSEIAEKKIKQLGLLTRASVLLYISAGFYVLSGILAVFFHEVENEHIPSYVLILGSFFFFVAITLLILFAFKAVGIRRTQFKYNQEKNLANPKSMD</sequence>
<reference evidence="2 3" key="1">
    <citation type="submission" date="2018-03" db="EMBL/GenBank/DDBJ databases">
        <title>Genomic Encyclopedia of Archaeal and Bacterial Type Strains, Phase II (KMG-II): from individual species to whole genera.</title>
        <authorList>
            <person name="Goeker M."/>
        </authorList>
    </citation>
    <scope>NUCLEOTIDE SEQUENCE [LARGE SCALE GENOMIC DNA]</scope>
    <source>
        <strain evidence="2 3">DSM 28229</strain>
    </source>
</reference>
<gene>
    <name evidence="2" type="ORF">BC781_103127</name>
</gene>
<dbReference type="EMBL" id="QGDO01000003">
    <property type="protein sequence ID" value="PWJ41877.1"/>
    <property type="molecule type" value="Genomic_DNA"/>
</dbReference>
<feature type="transmembrane region" description="Helical" evidence="1">
    <location>
        <begin position="65"/>
        <end position="84"/>
    </location>
</feature>
<keyword evidence="1" id="KW-0472">Membrane</keyword>
<name>A0A315ZX26_SEDFL</name>
<protein>
    <recommendedName>
        <fullName evidence="4">DUF2721 domain-containing protein</fullName>
    </recommendedName>
</protein>
<proteinExistence type="predicted"/>
<keyword evidence="3" id="KW-1185">Reference proteome</keyword>
<evidence type="ECO:0000313" key="2">
    <source>
        <dbReference type="EMBL" id="PWJ41877.1"/>
    </source>
</evidence>
<comment type="caution">
    <text evidence="2">The sequence shown here is derived from an EMBL/GenBank/DDBJ whole genome shotgun (WGS) entry which is preliminary data.</text>
</comment>
<keyword evidence="1" id="KW-1133">Transmembrane helix</keyword>
<evidence type="ECO:0000313" key="3">
    <source>
        <dbReference type="Proteomes" id="UP000245535"/>
    </source>
</evidence>
<feature type="transmembrane region" description="Helical" evidence="1">
    <location>
        <begin position="96"/>
        <end position="116"/>
    </location>
</feature>
<dbReference type="OrthoDB" id="1191376at2"/>
<feature type="transmembrane region" description="Helical" evidence="1">
    <location>
        <begin position="6"/>
        <end position="28"/>
    </location>
</feature>
<dbReference type="RefSeq" id="WP_109618299.1">
    <property type="nucleotide sequence ID" value="NZ_QGDO01000003.1"/>
</dbReference>
<keyword evidence="1" id="KW-0812">Transmembrane</keyword>
<dbReference type="Proteomes" id="UP000245535">
    <property type="component" value="Unassembled WGS sequence"/>
</dbReference>
<evidence type="ECO:0008006" key="4">
    <source>
        <dbReference type="Google" id="ProtNLM"/>
    </source>
</evidence>
<dbReference type="AlphaFoldDB" id="A0A315ZX26"/>
<organism evidence="2 3">
    <name type="scientific">Sediminitomix flava</name>
    <dbReference type="NCBI Taxonomy" id="379075"/>
    <lineage>
        <taxon>Bacteria</taxon>
        <taxon>Pseudomonadati</taxon>
        <taxon>Bacteroidota</taxon>
        <taxon>Cytophagia</taxon>
        <taxon>Cytophagales</taxon>
        <taxon>Flammeovirgaceae</taxon>
        <taxon>Sediminitomix</taxon>
    </lineage>
</organism>
<evidence type="ECO:0000256" key="1">
    <source>
        <dbReference type="SAM" id="Phobius"/>
    </source>
</evidence>